<feature type="domain" description="Major facilitator superfamily (MFS) profile" evidence="9">
    <location>
        <begin position="13"/>
        <end position="394"/>
    </location>
</feature>
<dbReference type="Gene3D" id="1.20.1720.10">
    <property type="entry name" value="Multidrug resistance protein D"/>
    <property type="match status" value="1"/>
</dbReference>
<dbReference type="InterPro" id="IPR004812">
    <property type="entry name" value="Efflux_drug-R_Bcr/CmlA"/>
</dbReference>
<organism evidence="10 11">
    <name type="scientific">Candidatus Litorirhabdus singularis</name>
    <dbReference type="NCBI Taxonomy" id="2518993"/>
    <lineage>
        <taxon>Bacteria</taxon>
        <taxon>Pseudomonadati</taxon>
        <taxon>Pseudomonadota</taxon>
        <taxon>Gammaproteobacteria</taxon>
        <taxon>Cellvibrionales</taxon>
        <taxon>Halieaceae</taxon>
        <taxon>Candidatus Litorirhabdus</taxon>
    </lineage>
</organism>
<gene>
    <name evidence="10" type="ORF">EYC98_03495</name>
</gene>
<dbReference type="Proteomes" id="UP001143362">
    <property type="component" value="Unassembled WGS sequence"/>
</dbReference>
<keyword evidence="4" id="KW-1003">Cell membrane</keyword>
<sequence>MTHSSPIKQSPGLLVLLASLVALGPLTIDMYLPALPGMVDDFATDNARVQLTISSFLLGFALFHLVCGPLADRYGRKPVLIGGVALFIAASFACAQAATINELIMWRFVQGIGACVGPTLGRAIARDVFGPMGAAKALAYIAMIMALAPAIAPTVGGLMLEWWTWSAIFYLLALYSLISIIFVILKLPESLPIQQSLHPRRIAGNYLELLRHRRFMATTCASSLLYAGMVCFLSGSSFIFVDMMGVPTRYFGLLFLPTVAGYMAGNAFSTRLIHGNKPEQVMWLGARIGFTAAVLMWSANALAPAPASIIVPMALFSMSLGIMLPHAMAAALRPFPHMAGTASALMGFIQMGLSSVAGALVGALLIDSAAPMTYVIMATSGLSLLLIWRLLKTS</sequence>
<dbReference type="CDD" id="cd17320">
    <property type="entry name" value="MFS_MdfA_MDR_like"/>
    <property type="match status" value="1"/>
</dbReference>
<dbReference type="PRINTS" id="PR01036">
    <property type="entry name" value="TCRTETB"/>
</dbReference>
<dbReference type="InterPro" id="IPR020846">
    <property type="entry name" value="MFS_dom"/>
</dbReference>
<evidence type="ECO:0000313" key="10">
    <source>
        <dbReference type="EMBL" id="MCX2979924.1"/>
    </source>
</evidence>
<feature type="transmembrane region" description="Helical" evidence="8">
    <location>
        <begin position="137"/>
        <end position="156"/>
    </location>
</feature>
<comment type="caution">
    <text evidence="10">The sequence shown here is derived from an EMBL/GenBank/DDBJ whole genome shotgun (WGS) entry which is preliminary data.</text>
</comment>
<evidence type="ECO:0000256" key="1">
    <source>
        <dbReference type="ARBA" id="ARBA00004651"/>
    </source>
</evidence>
<feature type="transmembrane region" description="Helical" evidence="8">
    <location>
        <begin position="215"/>
        <end position="238"/>
    </location>
</feature>
<evidence type="ECO:0000256" key="2">
    <source>
        <dbReference type="ARBA" id="ARBA00006236"/>
    </source>
</evidence>
<reference evidence="10" key="1">
    <citation type="submission" date="2019-02" db="EMBL/GenBank/DDBJ databases">
        <authorList>
            <person name="Li S.-H."/>
        </authorList>
    </citation>
    <scope>NUCLEOTIDE SEQUENCE</scope>
    <source>
        <strain evidence="10">IMCC14734</strain>
    </source>
</reference>
<evidence type="ECO:0000259" key="9">
    <source>
        <dbReference type="PROSITE" id="PS50850"/>
    </source>
</evidence>
<feature type="transmembrane region" description="Helical" evidence="8">
    <location>
        <begin position="47"/>
        <end position="67"/>
    </location>
</feature>
<evidence type="ECO:0000256" key="8">
    <source>
        <dbReference type="RuleBase" id="RU365088"/>
    </source>
</evidence>
<feature type="transmembrane region" description="Helical" evidence="8">
    <location>
        <begin position="79"/>
        <end position="98"/>
    </location>
</feature>
<evidence type="ECO:0000256" key="7">
    <source>
        <dbReference type="ARBA" id="ARBA00023136"/>
    </source>
</evidence>
<evidence type="ECO:0000256" key="3">
    <source>
        <dbReference type="ARBA" id="ARBA00022448"/>
    </source>
</evidence>
<comment type="subcellular location">
    <subcellularLocation>
        <location evidence="8">Cell inner membrane</location>
        <topology evidence="8">Multi-pass membrane protein</topology>
    </subcellularLocation>
    <subcellularLocation>
        <location evidence="1">Cell membrane</location>
        <topology evidence="1">Multi-pass membrane protein</topology>
    </subcellularLocation>
</comment>
<dbReference type="InterPro" id="IPR011701">
    <property type="entry name" value="MFS"/>
</dbReference>
<keyword evidence="3 8" id="KW-0813">Transport</keyword>
<evidence type="ECO:0000256" key="5">
    <source>
        <dbReference type="ARBA" id="ARBA00022692"/>
    </source>
</evidence>
<feature type="transmembrane region" description="Helical" evidence="8">
    <location>
        <begin position="162"/>
        <end position="185"/>
    </location>
</feature>
<evidence type="ECO:0000256" key="6">
    <source>
        <dbReference type="ARBA" id="ARBA00022989"/>
    </source>
</evidence>
<evidence type="ECO:0000256" key="4">
    <source>
        <dbReference type="ARBA" id="ARBA00022475"/>
    </source>
</evidence>
<keyword evidence="11" id="KW-1185">Reference proteome</keyword>
<name>A0ABT3TD64_9GAMM</name>
<feature type="transmembrane region" description="Helical" evidence="8">
    <location>
        <begin position="104"/>
        <end position="125"/>
    </location>
</feature>
<dbReference type="InterPro" id="IPR036259">
    <property type="entry name" value="MFS_trans_sf"/>
</dbReference>
<feature type="transmembrane region" description="Helical" evidence="8">
    <location>
        <begin position="344"/>
        <end position="366"/>
    </location>
</feature>
<feature type="transmembrane region" description="Helical" evidence="8">
    <location>
        <begin position="281"/>
        <end position="303"/>
    </location>
</feature>
<feature type="transmembrane region" description="Helical" evidence="8">
    <location>
        <begin position="12"/>
        <end position="35"/>
    </location>
</feature>
<dbReference type="EMBL" id="SHNN01000001">
    <property type="protein sequence ID" value="MCX2979924.1"/>
    <property type="molecule type" value="Genomic_DNA"/>
</dbReference>
<dbReference type="PANTHER" id="PTHR23502:SF132">
    <property type="entry name" value="POLYAMINE TRANSPORTER 2-RELATED"/>
    <property type="match status" value="1"/>
</dbReference>
<keyword evidence="7 8" id="KW-0472">Membrane</keyword>
<keyword evidence="8" id="KW-0997">Cell inner membrane</keyword>
<protein>
    <recommendedName>
        <fullName evidence="8">Bcr/CflA family efflux transporter</fullName>
    </recommendedName>
</protein>
<dbReference type="RefSeq" id="WP_279243909.1">
    <property type="nucleotide sequence ID" value="NZ_SHNN01000001.1"/>
</dbReference>
<keyword evidence="6 8" id="KW-1133">Transmembrane helix</keyword>
<comment type="similarity">
    <text evidence="2 8">Belongs to the major facilitator superfamily. Bcr/CmlA family.</text>
</comment>
<dbReference type="NCBIfam" id="TIGR00710">
    <property type="entry name" value="efflux_Bcr_CflA"/>
    <property type="match status" value="1"/>
</dbReference>
<dbReference type="PROSITE" id="PS50850">
    <property type="entry name" value="MFS"/>
    <property type="match status" value="1"/>
</dbReference>
<dbReference type="SUPFAM" id="SSF103473">
    <property type="entry name" value="MFS general substrate transporter"/>
    <property type="match status" value="1"/>
</dbReference>
<keyword evidence="5 8" id="KW-0812">Transmembrane</keyword>
<evidence type="ECO:0000313" key="11">
    <source>
        <dbReference type="Proteomes" id="UP001143362"/>
    </source>
</evidence>
<dbReference type="PANTHER" id="PTHR23502">
    <property type="entry name" value="MAJOR FACILITATOR SUPERFAMILY"/>
    <property type="match status" value="1"/>
</dbReference>
<proteinExistence type="inferred from homology"/>
<feature type="transmembrane region" description="Helical" evidence="8">
    <location>
        <begin position="250"/>
        <end position="269"/>
    </location>
</feature>
<feature type="transmembrane region" description="Helical" evidence="8">
    <location>
        <begin position="372"/>
        <end position="391"/>
    </location>
</feature>
<feature type="transmembrane region" description="Helical" evidence="8">
    <location>
        <begin position="309"/>
        <end position="332"/>
    </location>
</feature>
<accession>A0ABT3TD64</accession>
<dbReference type="Pfam" id="PF07690">
    <property type="entry name" value="MFS_1"/>
    <property type="match status" value="1"/>
</dbReference>